<evidence type="ECO:0000256" key="1">
    <source>
        <dbReference type="ARBA" id="ARBA00001933"/>
    </source>
</evidence>
<accession>A0A7H0H3B7</accession>
<proteinExistence type="inferred from homology"/>
<feature type="domain" description="Aminotransferase class I/classII large" evidence="6">
    <location>
        <begin position="61"/>
        <end position="362"/>
    </location>
</feature>
<comment type="similarity">
    <text evidence="5">Belongs to the class-II pyridoxal-phosphate-dependent aminotransferase family. MalY/PatB cystathionine beta-lyase subfamily.</text>
</comment>
<dbReference type="EC" id="4.4.1.13" evidence="2"/>
<keyword evidence="7" id="KW-0032">Aminotransferase</keyword>
<keyword evidence="4" id="KW-0456">Lyase</keyword>
<keyword evidence="7" id="KW-0808">Transferase</keyword>
<evidence type="ECO:0000256" key="3">
    <source>
        <dbReference type="ARBA" id="ARBA00022898"/>
    </source>
</evidence>
<dbReference type="PANTHER" id="PTHR43525:SF2">
    <property type="entry name" value="CYSTATHIONINE BETA-LYASE-RELATED"/>
    <property type="match status" value="1"/>
</dbReference>
<dbReference type="Proteomes" id="UP000516117">
    <property type="component" value="Chromosome"/>
</dbReference>
<comment type="cofactor">
    <cofactor evidence="1">
        <name>pyridoxal 5'-phosphate</name>
        <dbReference type="ChEBI" id="CHEBI:597326"/>
    </cofactor>
</comment>
<evidence type="ECO:0000256" key="2">
    <source>
        <dbReference type="ARBA" id="ARBA00012224"/>
    </source>
</evidence>
<dbReference type="InterPro" id="IPR051798">
    <property type="entry name" value="Class-II_PLP-Dep_Aminotrans"/>
</dbReference>
<keyword evidence="3" id="KW-0663">Pyridoxal phosphate</keyword>
<dbReference type="GO" id="GO:0047804">
    <property type="term" value="F:cysteine-S-conjugate beta-lyase activity"/>
    <property type="evidence" value="ECO:0007669"/>
    <property type="project" value="UniProtKB-EC"/>
</dbReference>
<evidence type="ECO:0000259" key="6">
    <source>
        <dbReference type="Pfam" id="PF00155"/>
    </source>
</evidence>
<dbReference type="Gene3D" id="3.90.1150.10">
    <property type="entry name" value="Aspartate Aminotransferase, domain 1"/>
    <property type="match status" value="1"/>
</dbReference>
<organism evidence="7 8">
    <name type="scientific">Tessaracoccus defluvii</name>
    <dbReference type="NCBI Taxonomy" id="1285901"/>
    <lineage>
        <taxon>Bacteria</taxon>
        <taxon>Bacillati</taxon>
        <taxon>Actinomycetota</taxon>
        <taxon>Actinomycetes</taxon>
        <taxon>Propionibacteriales</taxon>
        <taxon>Propionibacteriaceae</taxon>
        <taxon>Tessaracoccus</taxon>
    </lineage>
</organism>
<dbReference type="InterPro" id="IPR015421">
    <property type="entry name" value="PyrdxlP-dep_Trfase_major"/>
</dbReference>
<evidence type="ECO:0000256" key="4">
    <source>
        <dbReference type="ARBA" id="ARBA00023239"/>
    </source>
</evidence>
<keyword evidence="8" id="KW-1185">Reference proteome</keyword>
<dbReference type="Gene3D" id="3.40.640.10">
    <property type="entry name" value="Type I PLP-dependent aspartate aminotransferase-like (Major domain)"/>
    <property type="match status" value="1"/>
</dbReference>
<gene>
    <name evidence="7" type="ORF">H9L22_12215</name>
</gene>
<dbReference type="GO" id="GO:0008483">
    <property type="term" value="F:transaminase activity"/>
    <property type="evidence" value="ECO:0007669"/>
    <property type="project" value="UniProtKB-KW"/>
</dbReference>
<evidence type="ECO:0000313" key="7">
    <source>
        <dbReference type="EMBL" id="QNP55033.1"/>
    </source>
</evidence>
<dbReference type="EMBL" id="CP060789">
    <property type="protein sequence ID" value="QNP55033.1"/>
    <property type="molecule type" value="Genomic_DNA"/>
</dbReference>
<name>A0A7H0H3B7_9ACTN</name>
<dbReference type="InterPro" id="IPR015422">
    <property type="entry name" value="PyrdxlP-dep_Trfase_small"/>
</dbReference>
<evidence type="ECO:0000256" key="5">
    <source>
        <dbReference type="ARBA" id="ARBA00037974"/>
    </source>
</evidence>
<dbReference type="SUPFAM" id="SSF53383">
    <property type="entry name" value="PLP-dependent transferases"/>
    <property type="match status" value="1"/>
</dbReference>
<dbReference type="AlphaFoldDB" id="A0A7H0H3B7"/>
<dbReference type="InterPro" id="IPR015424">
    <property type="entry name" value="PyrdxlP-dep_Trfase"/>
</dbReference>
<protein>
    <recommendedName>
        <fullName evidence="2">cysteine-S-conjugate beta-lyase</fullName>
        <ecNumber evidence="2">4.4.1.13</ecNumber>
    </recommendedName>
</protein>
<dbReference type="GO" id="GO:0030170">
    <property type="term" value="F:pyridoxal phosphate binding"/>
    <property type="evidence" value="ECO:0007669"/>
    <property type="project" value="InterPro"/>
</dbReference>
<dbReference type="Pfam" id="PF00155">
    <property type="entry name" value="Aminotran_1_2"/>
    <property type="match status" value="1"/>
</dbReference>
<dbReference type="InterPro" id="IPR004839">
    <property type="entry name" value="Aminotransferase_I/II_large"/>
</dbReference>
<reference evidence="7 8" key="1">
    <citation type="submission" date="2020-08" db="EMBL/GenBank/DDBJ databases">
        <title>Genome sequence of Tessaracoccus defluvii JCM 17540T.</title>
        <authorList>
            <person name="Hyun D.-W."/>
            <person name="Bae J.-W."/>
        </authorList>
    </citation>
    <scope>NUCLEOTIDE SEQUENCE [LARGE SCALE GENOMIC DNA]</scope>
    <source>
        <strain evidence="7 8">JCM 17540</strain>
    </source>
</reference>
<sequence length="369" mass="39746">MPMAIFDVPLARLRERGSIKWRRFDADVLPLFVAEMDADLAAPIAERLQRAIALGDTGYPEVPEYQAAMADFAGWMWGWDLDPAHAKLATDVMTGMREAVVAASEPGDAIVLNPPIYPPFRAISAGRRTVEVPLVDDRLDLARLEVAFAVERPSVYLLCSPHNPNGTIHTLEELTAVADLAARYGVTVIADEIHAPLAGAAHTPYLTVPGAANAYLVTSASKSWNLAALKAGLVIGAPADLARLSPTMSDGASYFGVLAHTAALREGRDWLAGAREEIAANKVFLAEEIARKLPQLSYTPSEGTYLAWLDCTPLGLADPGAHFHEVGRVRFNLGREFAPETTQFVRINTATSQAILGEAVDRMVRSLGA</sequence>
<dbReference type="KEGG" id="tdf:H9L22_12215"/>
<dbReference type="CDD" id="cd00609">
    <property type="entry name" value="AAT_like"/>
    <property type="match status" value="1"/>
</dbReference>
<dbReference type="PANTHER" id="PTHR43525">
    <property type="entry name" value="PROTEIN MALY"/>
    <property type="match status" value="1"/>
</dbReference>
<evidence type="ECO:0000313" key="8">
    <source>
        <dbReference type="Proteomes" id="UP000516117"/>
    </source>
</evidence>